<dbReference type="SMART" id="SM00159">
    <property type="entry name" value="PTX"/>
    <property type="match status" value="1"/>
</dbReference>
<dbReference type="Gene3D" id="2.60.120.200">
    <property type="match status" value="1"/>
</dbReference>
<dbReference type="InterPro" id="IPR001759">
    <property type="entry name" value="PTX_dom"/>
</dbReference>
<dbReference type="GO" id="GO:0046872">
    <property type="term" value="F:metal ion binding"/>
    <property type="evidence" value="ECO:0007669"/>
    <property type="project" value="UniProtKB-KW"/>
</dbReference>
<dbReference type="PROSITE" id="PS51828">
    <property type="entry name" value="PTX_2"/>
    <property type="match status" value="1"/>
</dbReference>
<keyword evidence="12" id="KW-1185">Reference proteome</keyword>
<comment type="similarity">
    <text evidence="7 9">Belongs to the pentraxin family.</text>
</comment>
<keyword evidence="4" id="KW-0732">Signal</keyword>
<feature type="domain" description="Pentraxin (PTX)" evidence="10">
    <location>
        <begin position="41"/>
        <end position="245"/>
    </location>
</feature>
<reference evidence="11" key="2">
    <citation type="submission" date="2025-09" db="UniProtKB">
        <authorList>
            <consortium name="Ensembl"/>
        </authorList>
    </citation>
    <scope>IDENTIFICATION</scope>
</reference>
<dbReference type="PANTHER" id="PTHR45869:SF7">
    <property type="entry name" value="C-REACTIVE PROTEIN"/>
    <property type="match status" value="1"/>
</dbReference>
<comment type="subunit">
    <text evidence="9">Homopentamer. Pentaxin (or pentraxin) have a discoid arrangement of 5 non-covalently bound subunits.</text>
</comment>
<evidence type="ECO:0000259" key="10">
    <source>
        <dbReference type="PROSITE" id="PS51828"/>
    </source>
</evidence>
<evidence type="ECO:0000313" key="12">
    <source>
        <dbReference type="Proteomes" id="UP000265020"/>
    </source>
</evidence>
<comment type="cofactor">
    <cofactor evidence="9">
        <name>Ca(2+)</name>
        <dbReference type="ChEBI" id="CHEBI:29108"/>
    </cofactor>
    <text evidence="9">Binds 2 calcium ions per subunit.</text>
</comment>
<dbReference type="GO" id="GO:0005576">
    <property type="term" value="C:extracellular region"/>
    <property type="evidence" value="ECO:0007669"/>
    <property type="project" value="UniProtKB-SubCell"/>
</dbReference>
<evidence type="ECO:0000256" key="1">
    <source>
        <dbReference type="ARBA" id="ARBA00004613"/>
    </source>
</evidence>
<evidence type="ECO:0000256" key="5">
    <source>
        <dbReference type="ARBA" id="ARBA00022837"/>
    </source>
</evidence>
<proteinExistence type="inferred from homology"/>
<evidence type="ECO:0000256" key="4">
    <source>
        <dbReference type="ARBA" id="ARBA00022729"/>
    </source>
</evidence>
<reference evidence="11" key="1">
    <citation type="submission" date="2025-08" db="UniProtKB">
        <authorList>
            <consortium name="Ensembl"/>
        </authorList>
    </citation>
    <scope>IDENTIFICATION</scope>
</reference>
<evidence type="ECO:0000256" key="9">
    <source>
        <dbReference type="RuleBase" id="RU362112"/>
    </source>
</evidence>
<evidence type="ECO:0000256" key="7">
    <source>
        <dbReference type="ARBA" id="ARBA00038102"/>
    </source>
</evidence>
<dbReference type="Pfam" id="PF00354">
    <property type="entry name" value="Pentaxin"/>
    <property type="match status" value="1"/>
</dbReference>
<dbReference type="PANTHER" id="PTHR45869">
    <property type="entry name" value="C-REACTIVE PROTEIN-RELATED"/>
    <property type="match status" value="1"/>
</dbReference>
<accession>A0A3Q2E223</accession>
<sequence>MYFFLIGNSARLQSRISFGNWSLMLNLVPLSSLLQLLSYLSGKMFTFPQQTSTTEVRFTTQRQDMRAVTVCLRSFTDLKREHSLFSLALPTGANGFLIIKSAQSDAFDIWVREQHVKIEAQDFKLNMWQSICATWDASSGLIQLWLNGKPSSKKYTSSGHSINGPMIIVLGQDQDSYGGGFDTKQSFQSFVGMMEDVHMWDYTLSPCEIQGYMDEHYYPEGNVLNWNSVEFQSVGRVLIEEKLRACN</sequence>
<evidence type="ECO:0000256" key="2">
    <source>
        <dbReference type="ARBA" id="ARBA00022525"/>
    </source>
</evidence>
<keyword evidence="3 9" id="KW-0479">Metal-binding</keyword>
<comment type="caution">
    <text evidence="8">Lacks conserved residue(s) required for the propagation of feature annotation.</text>
</comment>
<dbReference type="InterPro" id="IPR013320">
    <property type="entry name" value="ConA-like_dom_sf"/>
</dbReference>
<dbReference type="Ensembl" id="ENSCVAT00000001840.1">
    <property type="protein sequence ID" value="ENSCVAP00000025354.1"/>
    <property type="gene ID" value="ENSCVAG00000010471.1"/>
</dbReference>
<dbReference type="InterPro" id="IPR051005">
    <property type="entry name" value="Pentraxin_domain"/>
</dbReference>
<organism evidence="11 12">
    <name type="scientific">Cyprinodon variegatus</name>
    <name type="common">Sheepshead minnow</name>
    <dbReference type="NCBI Taxonomy" id="28743"/>
    <lineage>
        <taxon>Eukaryota</taxon>
        <taxon>Metazoa</taxon>
        <taxon>Chordata</taxon>
        <taxon>Craniata</taxon>
        <taxon>Vertebrata</taxon>
        <taxon>Euteleostomi</taxon>
        <taxon>Actinopterygii</taxon>
        <taxon>Neopterygii</taxon>
        <taxon>Teleostei</taxon>
        <taxon>Neoteleostei</taxon>
        <taxon>Acanthomorphata</taxon>
        <taxon>Ovalentaria</taxon>
        <taxon>Atherinomorphae</taxon>
        <taxon>Cyprinodontiformes</taxon>
        <taxon>Cyprinodontidae</taxon>
        <taxon>Cyprinodon</taxon>
    </lineage>
</organism>
<name>A0A3Q2E223_CYPVA</name>
<protein>
    <recommendedName>
        <fullName evidence="9">Pentraxin family member</fullName>
    </recommendedName>
</protein>
<evidence type="ECO:0000256" key="3">
    <source>
        <dbReference type="ARBA" id="ARBA00022723"/>
    </source>
</evidence>
<dbReference type="PRINTS" id="PR00895">
    <property type="entry name" value="PENTAXIN"/>
</dbReference>
<evidence type="ECO:0000313" key="11">
    <source>
        <dbReference type="Ensembl" id="ENSCVAP00000025354.1"/>
    </source>
</evidence>
<dbReference type="GeneTree" id="ENSGT01100000263515"/>
<comment type="subcellular location">
    <subcellularLocation>
        <location evidence="1 9">Secreted</location>
    </subcellularLocation>
</comment>
<dbReference type="SUPFAM" id="SSF49899">
    <property type="entry name" value="Concanavalin A-like lectins/glucanases"/>
    <property type="match status" value="1"/>
</dbReference>
<keyword evidence="5 9" id="KW-0106">Calcium</keyword>
<dbReference type="Proteomes" id="UP000265020">
    <property type="component" value="Unassembled WGS sequence"/>
</dbReference>
<dbReference type="STRING" id="28743.ENSCVAP00000025354"/>
<keyword evidence="6" id="KW-1015">Disulfide bond</keyword>
<keyword evidence="2" id="KW-0964">Secreted</keyword>
<evidence type="ECO:0000256" key="6">
    <source>
        <dbReference type="ARBA" id="ARBA00023157"/>
    </source>
</evidence>
<dbReference type="AlphaFoldDB" id="A0A3Q2E223"/>
<evidence type="ECO:0000256" key="8">
    <source>
        <dbReference type="PROSITE-ProRule" id="PRU01172"/>
    </source>
</evidence>
<dbReference type="FunFam" id="2.60.120.200:FF:000070">
    <property type="entry name" value="Serum amyloid P-component"/>
    <property type="match status" value="1"/>
</dbReference>